<dbReference type="Pfam" id="PF01301">
    <property type="entry name" value="Glyco_hydro_35"/>
    <property type="match status" value="1"/>
</dbReference>
<dbReference type="SUPFAM" id="SSF51445">
    <property type="entry name" value="(Trans)glycosidases"/>
    <property type="match status" value="1"/>
</dbReference>
<protein>
    <submittedName>
        <fullName evidence="5">Beta-galactosidase</fullName>
        <ecNumber evidence="5">3.2.1.23</ecNumber>
    </submittedName>
</protein>
<comment type="caution">
    <text evidence="5">The sequence shown here is derived from an EMBL/GenBank/DDBJ whole genome shotgun (WGS) entry which is preliminary data.</text>
</comment>
<name>A0ABW4PW51_9MICO</name>
<dbReference type="GO" id="GO:0004565">
    <property type="term" value="F:beta-galactosidase activity"/>
    <property type="evidence" value="ECO:0007669"/>
    <property type="project" value="UniProtKB-EC"/>
</dbReference>
<evidence type="ECO:0000256" key="1">
    <source>
        <dbReference type="ARBA" id="ARBA00009809"/>
    </source>
</evidence>
<dbReference type="InterPro" id="IPR029062">
    <property type="entry name" value="Class_I_gatase-like"/>
</dbReference>
<dbReference type="Pfam" id="PF22369">
    <property type="entry name" value="GLMA_2nd"/>
    <property type="match status" value="1"/>
</dbReference>
<evidence type="ECO:0000259" key="4">
    <source>
        <dbReference type="Pfam" id="PF22369"/>
    </source>
</evidence>
<dbReference type="PRINTS" id="PR00742">
    <property type="entry name" value="GLHYDRLASE35"/>
</dbReference>
<feature type="domain" description="Glycoside hydrolase 35 catalytic" evidence="3">
    <location>
        <begin position="9"/>
        <end position="178"/>
    </location>
</feature>
<dbReference type="PANTHER" id="PTHR23421">
    <property type="entry name" value="BETA-GALACTOSIDASE RELATED"/>
    <property type="match status" value="1"/>
</dbReference>
<keyword evidence="5" id="KW-0326">Glycosidase</keyword>
<dbReference type="EMBL" id="JBHUFL010000002">
    <property type="protein sequence ID" value="MFD1834482.1"/>
    <property type="molecule type" value="Genomic_DNA"/>
</dbReference>
<dbReference type="InterPro" id="IPR054746">
    <property type="entry name" value="GLMA-like_second"/>
</dbReference>
<evidence type="ECO:0000313" key="6">
    <source>
        <dbReference type="Proteomes" id="UP001597280"/>
    </source>
</evidence>
<dbReference type="InterPro" id="IPR031330">
    <property type="entry name" value="Gly_Hdrlase_35_cat"/>
</dbReference>
<dbReference type="InterPro" id="IPR001944">
    <property type="entry name" value="Glycoside_Hdrlase_35"/>
</dbReference>
<evidence type="ECO:0000313" key="5">
    <source>
        <dbReference type="EMBL" id="MFD1834482.1"/>
    </source>
</evidence>
<dbReference type="RefSeq" id="WP_343903787.1">
    <property type="nucleotide sequence ID" value="NZ_BAAAIS010000002.1"/>
</dbReference>
<evidence type="ECO:0000256" key="2">
    <source>
        <dbReference type="RuleBase" id="RU003679"/>
    </source>
</evidence>
<accession>A0ABW4PW51</accession>
<dbReference type="EC" id="3.2.1.23" evidence="5"/>
<dbReference type="Gene3D" id="3.40.50.880">
    <property type="match status" value="1"/>
</dbReference>
<dbReference type="InterPro" id="IPR017853">
    <property type="entry name" value="GH"/>
</dbReference>
<organism evidence="5 6">
    <name type="scientific">Brachybacterium rhamnosum</name>
    <dbReference type="NCBI Taxonomy" id="173361"/>
    <lineage>
        <taxon>Bacteria</taxon>
        <taxon>Bacillati</taxon>
        <taxon>Actinomycetota</taxon>
        <taxon>Actinomycetes</taxon>
        <taxon>Micrococcales</taxon>
        <taxon>Dermabacteraceae</taxon>
        <taxon>Brachybacterium</taxon>
    </lineage>
</organism>
<reference evidence="6" key="1">
    <citation type="journal article" date="2019" name="Int. J. Syst. Evol. Microbiol.">
        <title>The Global Catalogue of Microorganisms (GCM) 10K type strain sequencing project: providing services to taxonomists for standard genome sequencing and annotation.</title>
        <authorList>
            <consortium name="The Broad Institute Genomics Platform"/>
            <consortium name="The Broad Institute Genome Sequencing Center for Infectious Disease"/>
            <person name="Wu L."/>
            <person name="Ma J."/>
        </authorList>
    </citation>
    <scope>NUCLEOTIDE SEQUENCE [LARGE SCALE GENOMIC DNA]</scope>
    <source>
        <strain evidence="6">JCM 11650</strain>
    </source>
</reference>
<feature type="domain" description="GLMA-like second" evidence="4">
    <location>
        <begin position="472"/>
        <end position="577"/>
    </location>
</feature>
<dbReference type="Gene3D" id="3.20.20.80">
    <property type="entry name" value="Glycosidases"/>
    <property type="match status" value="1"/>
</dbReference>
<evidence type="ECO:0000259" key="3">
    <source>
        <dbReference type="Pfam" id="PF01301"/>
    </source>
</evidence>
<keyword evidence="6" id="KW-1185">Reference proteome</keyword>
<comment type="similarity">
    <text evidence="1 2">Belongs to the glycosyl hydrolase 35 family.</text>
</comment>
<keyword evidence="5" id="KW-0378">Hydrolase</keyword>
<dbReference type="Proteomes" id="UP001597280">
    <property type="component" value="Unassembled WGS sequence"/>
</dbReference>
<proteinExistence type="inferred from homology"/>
<gene>
    <name evidence="5" type="ORF">ACFSDA_05250</name>
</gene>
<sequence length="794" mass="85685">MITIDRRRILVDGRPRLVLAGEIHYFRLPRDQWAARIEQLRAAGANAVASYLPWIWHELPGGDLDVTGDTRPERDLGAFVDLCAEAGLWFIARPGPFQMAELKNEGLPHRLYREHPEIVPVGWDGTPAPTAAVDYLAPAFLIEAERWYDAVLPVLAPRLATRGGPVIAVQLDNEIGMLAWVSNSPDLTDHLLADLRTWILEHREDAAGTYPAITEGADAWARAVRSPEEAWAGPLRVDLTRFMRGRFARYVGRLRAAAEARGITGVPFLINIHGTGDGSGEPFGIGISQLEETYAGLPGMVSGSDHYTGDMTLDTTTDLYVMNALQQAVHDEDQPLTSLEFEAGTGDYGDGYERLAEPSTADLKSRLFVAQGNRLLNHYLFAGGVNPPLEEALGDGNDRLAFTGERHGFAAPITPEGLEGPAYAPLAASISRLLLHERHLASAVEELDDLALGFVVDSYATEYAHPRSALMQEVVEDLRAHRGAGQRKALARSALLRGHRFDAVDLRRPRPRPDGEGRRVLMLAASRHLDPLVQSHLVEHVEAGGSLLLLGPLPERDLEGRPCRILARALGVQAGELRRDSPHHYPSVRGEAAAAALGETRVSWFQELRVPAGTALLRTVDGEVCGADVTVGTGRAVLLAAGLPSHPRLFGELLESLGSGRGLALTSDVPGVFALSTRDEEGGRMLHLLNVTGYRPRVRIVLDGEEIDLEPAPHTGYLLARGLRIGGVEVFAANAEIDHVGTGVLGFDAPAGPRARIVLRTDAPVTAEGPGARAVRTGDGVVVTADGPVRVHLG</sequence>